<organism evidence="2 3">
    <name type="scientific">Dioscorea zingiberensis</name>
    <dbReference type="NCBI Taxonomy" id="325984"/>
    <lineage>
        <taxon>Eukaryota</taxon>
        <taxon>Viridiplantae</taxon>
        <taxon>Streptophyta</taxon>
        <taxon>Embryophyta</taxon>
        <taxon>Tracheophyta</taxon>
        <taxon>Spermatophyta</taxon>
        <taxon>Magnoliopsida</taxon>
        <taxon>Liliopsida</taxon>
        <taxon>Dioscoreales</taxon>
        <taxon>Dioscoreaceae</taxon>
        <taxon>Dioscorea</taxon>
    </lineage>
</organism>
<comment type="caution">
    <text evidence="2">The sequence shown here is derived from an EMBL/GenBank/DDBJ whole genome shotgun (WGS) entry which is preliminary data.</text>
</comment>
<dbReference type="Proteomes" id="UP001085076">
    <property type="component" value="Miscellaneous, Linkage group lg09"/>
</dbReference>
<accession>A0A9D5BZD7</accession>
<gene>
    <name evidence="2" type="ORF">J5N97_028541</name>
</gene>
<evidence type="ECO:0000256" key="1">
    <source>
        <dbReference type="SAM" id="MobiDB-lite"/>
    </source>
</evidence>
<reference evidence="2" key="1">
    <citation type="submission" date="2021-03" db="EMBL/GenBank/DDBJ databases">
        <authorList>
            <person name="Li Z."/>
            <person name="Yang C."/>
        </authorList>
    </citation>
    <scope>NUCLEOTIDE SEQUENCE</scope>
    <source>
        <strain evidence="2">Dzin_1.0</strain>
        <tissue evidence="2">Leaf</tissue>
    </source>
</reference>
<feature type="region of interest" description="Disordered" evidence="1">
    <location>
        <begin position="1"/>
        <end position="24"/>
    </location>
</feature>
<evidence type="ECO:0000313" key="2">
    <source>
        <dbReference type="EMBL" id="KAJ0963419.1"/>
    </source>
</evidence>
<proteinExistence type="predicted"/>
<dbReference type="AlphaFoldDB" id="A0A9D5BZD7"/>
<name>A0A9D5BZD7_9LILI</name>
<sequence length="76" mass="8619">MDALKREEVASRRDRPELAMERGRRLESFTGSMDALDEKGEIAIHLEFGRGRTLFALIPPNAHRDSSQTEKLGFGF</sequence>
<protein>
    <submittedName>
        <fullName evidence="2">Uncharacterized protein</fullName>
    </submittedName>
</protein>
<evidence type="ECO:0000313" key="3">
    <source>
        <dbReference type="Proteomes" id="UP001085076"/>
    </source>
</evidence>
<keyword evidence="3" id="KW-1185">Reference proteome</keyword>
<dbReference type="EMBL" id="JAGGNH010000009">
    <property type="protein sequence ID" value="KAJ0963419.1"/>
    <property type="molecule type" value="Genomic_DNA"/>
</dbReference>
<reference evidence="2" key="2">
    <citation type="journal article" date="2022" name="Hortic Res">
        <title>The genome of Dioscorea zingiberensis sheds light on the biosynthesis, origin and evolution of the medicinally important diosgenin saponins.</title>
        <authorList>
            <person name="Li Y."/>
            <person name="Tan C."/>
            <person name="Li Z."/>
            <person name="Guo J."/>
            <person name="Li S."/>
            <person name="Chen X."/>
            <person name="Wang C."/>
            <person name="Dai X."/>
            <person name="Yang H."/>
            <person name="Song W."/>
            <person name="Hou L."/>
            <person name="Xu J."/>
            <person name="Tong Z."/>
            <person name="Xu A."/>
            <person name="Yuan X."/>
            <person name="Wang W."/>
            <person name="Yang Q."/>
            <person name="Chen L."/>
            <person name="Sun Z."/>
            <person name="Wang K."/>
            <person name="Pan B."/>
            <person name="Chen J."/>
            <person name="Bao Y."/>
            <person name="Liu F."/>
            <person name="Qi X."/>
            <person name="Gang D.R."/>
            <person name="Wen J."/>
            <person name="Li J."/>
        </authorList>
    </citation>
    <scope>NUCLEOTIDE SEQUENCE</scope>
    <source>
        <strain evidence="2">Dzin_1.0</strain>
    </source>
</reference>